<organism evidence="1 2">
    <name type="scientific">Kribbella antiqua</name>
    <dbReference type="NCBI Taxonomy" id="2512217"/>
    <lineage>
        <taxon>Bacteria</taxon>
        <taxon>Bacillati</taxon>
        <taxon>Actinomycetota</taxon>
        <taxon>Actinomycetes</taxon>
        <taxon>Propionibacteriales</taxon>
        <taxon>Kribbellaceae</taxon>
        <taxon>Kribbella</taxon>
    </lineage>
</organism>
<keyword evidence="2" id="KW-1185">Reference proteome</keyword>
<dbReference type="GO" id="GO:0016301">
    <property type="term" value="F:kinase activity"/>
    <property type="evidence" value="ECO:0007669"/>
    <property type="project" value="UniProtKB-KW"/>
</dbReference>
<dbReference type="Proteomes" id="UP000295573">
    <property type="component" value="Unassembled WGS sequence"/>
</dbReference>
<dbReference type="InterPro" id="IPR027417">
    <property type="entry name" value="P-loop_NTPase"/>
</dbReference>
<dbReference type="SUPFAM" id="SSF52540">
    <property type="entry name" value="P-loop containing nucleoside triphosphate hydrolases"/>
    <property type="match status" value="1"/>
</dbReference>
<keyword evidence="1" id="KW-0808">Transferase</keyword>
<protein>
    <submittedName>
        <fullName evidence="1">Uridine kinase</fullName>
    </submittedName>
</protein>
<accession>A0A4R2INC9</accession>
<keyword evidence="1" id="KW-0418">Kinase</keyword>
<dbReference type="OrthoDB" id="572586at2"/>
<comment type="caution">
    <text evidence="1">The sequence shown here is derived from an EMBL/GenBank/DDBJ whole genome shotgun (WGS) entry which is preliminary data.</text>
</comment>
<dbReference type="Gene3D" id="3.40.50.300">
    <property type="entry name" value="P-loop containing nucleotide triphosphate hydrolases"/>
    <property type="match status" value="1"/>
</dbReference>
<name>A0A4R2INC9_9ACTN</name>
<dbReference type="RefSeq" id="WP_132151814.1">
    <property type="nucleotide sequence ID" value="NZ_SLWR01000008.1"/>
</dbReference>
<evidence type="ECO:0000313" key="1">
    <source>
        <dbReference type="EMBL" id="TCO45498.1"/>
    </source>
</evidence>
<proteinExistence type="predicted"/>
<dbReference type="AlphaFoldDB" id="A0A4R2INC9"/>
<gene>
    <name evidence="1" type="ORF">EV646_108120</name>
</gene>
<reference evidence="1 2" key="1">
    <citation type="journal article" date="2015" name="Stand. Genomic Sci.">
        <title>Genomic Encyclopedia of Bacterial and Archaeal Type Strains, Phase III: the genomes of soil and plant-associated and newly described type strains.</title>
        <authorList>
            <person name="Whitman W.B."/>
            <person name="Woyke T."/>
            <person name="Klenk H.P."/>
            <person name="Zhou Y."/>
            <person name="Lilburn T.G."/>
            <person name="Beck B.J."/>
            <person name="De Vos P."/>
            <person name="Vandamme P."/>
            <person name="Eisen J.A."/>
            <person name="Garrity G."/>
            <person name="Hugenholtz P."/>
            <person name="Kyrpides N.C."/>
        </authorList>
    </citation>
    <scope>NUCLEOTIDE SEQUENCE [LARGE SCALE GENOMIC DNA]</scope>
    <source>
        <strain evidence="1 2">VKM Ac-2541</strain>
    </source>
</reference>
<evidence type="ECO:0000313" key="2">
    <source>
        <dbReference type="Proteomes" id="UP000295573"/>
    </source>
</evidence>
<sequence>MGERAEVLAELAELVLKVERTHPVRVAIDGCSAAGKTTLADELAQVLRDRSERQVIRVGIDFKRAPKLRTAYPHDSPESYYLDSWDNDAIRDRLLIPLGPGGDRQYSAGVMDPSAQTYLEPSVELAAADAVLLADGAFLQRPELDAYWDLRIYVDVTFDEVLRRGIARDQQWMTSAEAAEHRYRTKYIPGEQLYVNQIQPRDRAQLVLNNQDPTNPTLTPHPHP</sequence>
<dbReference type="EMBL" id="SLWR01000008">
    <property type="protein sequence ID" value="TCO45498.1"/>
    <property type="molecule type" value="Genomic_DNA"/>
</dbReference>
<dbReference type="CDD" id="cd02019">
    <property type="entry name" value="NK"/>
    <property type="match status" value="1"/>
</dbReference>